<name>A0A9R1UPJ4_LACSA</name>
<protein>
    <recommendedName>
        <fullName evidence="1">Glycosyl transferase 48 domain-containing protein</fullName>
    </recommendedName>
</protein>
<proteinExistence type="predicted"/>
<dbReference type="PANTHER" id="PTHR12741:SF47">
    <property type="entry name" value="CALLOSE SYNTHASE 9"/>
    <property type="match status" value="1"/>
</dbReference>
<evidence type="ECO:0000259" key="1">
    <source>
        <dbReference type="Pfam" id="PF02364"/>
    </source>
</evidence>
<dbReference type="GO" id="GO:0000148">
    <property type="term" value="C:1,3-beta-D-glucan synthase complex"/>
    <property type="evidence" value="ECO:0007669"/>
    <property type="project" value="InterPro"/>
</dbReference>
<dbReference type="GO" id="GO:0003843">
    <property type="term" value="F:1,3-beta-D-glucan synthase activity"/>
    <property type="evidence" value="ECO:0007669"/>
    <property type="project" value="InterPro"/>
</dbReference>
<dbReference type="PANTHER" id="PTHR12741">
    <property type="entry name" value="LYST-INTERACTING PROTEIN LIP5 DOPAMINE RESPONSIVE PROTEIN DRG-1"/>
    <property type="match status" value="1"/>
</dbReference>
<gene>
    <name evidence="2" type="ORF">LSAT_V11C800423350</name>
</gene>
<keyword evidence="3" id="KW-1185">Reference proteome</keyword>
<evidence type="ECO:0000313" key="3">
    <source>
        <dbReference type="Proteomes" id="UP000235145"/>
    </source>
</evidence>
<dbReference type="GO" id="GO:0016020">
    <property type="term" value="C:membrane"/>
    <property type="evidence" value="ECO:0007669"/>
    <property type="project" value="InterPro"/>
</dbReference>
<dbReference type="InterPro" id="IPR003440">
    <property type="entry name" value="Glyco_trans_48_dom"/>
</dbReference>
<feature type="domain" description="Glycosyl transferase 48" evidence="1">
    <location>
        <begin position="33"/>
        <end position="85"/>
    </location>
</feature>
<comment type="caution">
    <text evidence="2">The sequence shown here is derived from an EMBL/GenBank/DDBJ whole genome shotgun (WGS) entry which is preliminary data.</text>
</comment>
<accession>A0A9R1UPJ4</accession>
<sequence length="89" mass="10031">MRNLQQEFHSYHMVPLLVSGSMFLQKGLNHLCNVSSLASILSNHETSFLTLGQRVLTSALKVRMHDGYPDAFDRVVHITQGDISKDIYA</sequence>
<dbReference type="AlphaFoldDB" id="A0A9R1UPJ4"/>
<evidence type="ECO:0000313" key="2">
    <source>
        <dbReference type="EMBL" id="KAJ0190628.1"/>
    </source>
</evidence>
<dbReference type="EMBL" id="NBSK02000008">
    <property type="protein sequence ID" value="KAJ0190628.1"/>
    <property type="molecule type" value="Genomic_DNA"/>
</dbReference>
<dbReference type="GO" id="GO:0006075">
    <property type="term" value="P:(1-&gt;3)-beta-D-glucan biosynthetic process"/>
    <property type="evidence" value="ECO:0007669"/>
    <property type="project" value="InterPro"/>
</dbReference>
<reference evidence="2 3" key="1">
    <citation type="journal article" date="2017" name="Nat. Commun.">
        <title>Genome assembly with in vitro proximity ligation data and whole-genome triplication in lettuce.</title>
        <authorList>
            <person name="Reyes-Chin-Wo S."/>
            <person name="Wang Z."/>
            <person name="Yang X."/>
            <person name="Kozik A."/>
            <person name="Arikit S."/>
            <person name="Song C."/>
            <person name="Xia L."/>
            <person name="Froenicke L."/>
            <person name="Lavelle D.O."/>
            <person name="Truco M.J."/>
            <person name="Xia R."/>
            <person name="Zhu S."/>
            <person name="Xu C."/>
            <person name="Xu H."/>
            <person name="Xu X."/>
            <person name="Cox K."/>
            <person name="Korf I."/>
            <person name="Meyers B.C."/>
            <person name="Michelmore R.W."/>
        </authorList>
    </citation>
    <scope>NUCLEOTIDE SEQUENCE [LARGE SCALE GENOMIC DNA]</scope>
    <source>
        <strain evidence="3">cv. Salinas</strain>
        <tissue evidence="2">Seedlings</tissue>
    </source>
</reference>
<dbReference type="Pfam" id="PF02364">
    <property type="entry name" value="Glucan_synthase"/>
    <property type="match status" value="1"/>
</dbReference>
<organism evidence="2 3">
    <name type="scientific">Lactuca sativa</name>
    <name type="common">Garden lettuce</name>
    <dbReference type="NCBI Taxonomy" id="4236"/>
    <lineage>
        <taxon>Eukaryota</taxon>
        <taxon>Viridiplantae</taxon>
        <taxon>Streptophyta</taxon>
        <taxon>Embryophyta</taxon>
        <taxon>Tracheophyta</taxon>
        <taxon>Spermatophyta</taxon>
        <taxon>Magnoliopsida</taxon>
        <taxon>eudicotyledons</taxon>
        <taxon>Gunneridae</taxon>
        <taxon>Pentapetalae</taxon>
        <taxon>asterids</taxon>
        <taxon>campanulids</taxon>
        <taxon>Asterales</taxon>
        <taxon>Asteraceae</taxon>
        <taxon>Cichorioideae</taxon>
        <taxon>Cichorieae</taxon>
        <taxon>Lactucinae</taxon>
        <taxon>Lactuca</taxon>
    </lineage>
</organism>
<dbReference type="Proteomes" id="UP000235145">
    <property type="component" value="Unassembled WGS sequence"/>
</dbReference>